<name>A0A4R1YY88_9RHOB</name>
<keyword evidence="2" id="KW-1185">Reference proteome</keyword>
<dbReference type="OrthoDB" id="9816412at2"/>
<feature type="non-terminal residue" evidence="1">
    <location>
        <position position="279"/>
    </location>
</feature>
<organism evidence="1 2">
    <name type="scientific">Rhodovulum steppense</name>
    <dbReference type="NCBI Taxonomy" id="540251"/>
    <lineage>
        <taxon>Bacteria</taxon>
        <taxon>Pseudomonadati</taxon>
        <taxon>Pseudomonadota</taxon>
        <taxon>Alphaproteobacteria</taxon>
        <taxon>Rhodobacterales</taxon>
        <taxon>Paracoccaceae</taxon>
        <taxon>Rhodovulum</taxon>
    </lineage>
</organism>
<evidence type="ECO:0000313" key="2">
    <source>
        <dbReference type="Proteomes" id="UP000295277"/>
    </source>
</evidence>
<dbReference type="AlphaFoldDB" id="A0A4R1YY88"/>
<protein>
    <submittedName>
        <fullName evidence="1">Uncharacterized protein</fullName>
    </submittedName>
</protein>
<dbReference type="Proteomes" id="UP000295277">
    <property type="component" value="Unassembled WGS sequence"/>
</dbReference>
<proteinExistence type="predicted"/>
<gene>
    <name evidence="1" type="ORF">EV216_1051</name>
</gene>
<reference evidence="1 2" key="1">
    <citation type="submission" date="2019-03" db="EMBL/GenBank/DDBJ databases">
        <title>Genomic Encyclopedia of Type Strains, Phase IV (KMG-IV): sequencing the most valuable type-strain genomes for metagenomic binning, comparative biology and taxonomic classification.</title>
        <authorList>
            <person name="Goeker M."/>
        </authorList>
    </citation>
    <scope>NUCLEOTIDE SEQUENCE [LARGE SCALE GENOMIC DNA]</scope>
    <source>
        <strain evidence="1 2">DSM 21153</strain>
    </source>
</reference>
<comment type="caution">
    <text evidence="1">The sequence shown here is derived from an EMBL/GenBank/DDBJ whole genome shotgun (WGS) entry which is preliminary data.</text>
</comment>
<accession>A0A4R1YY88</accession>
<sequence length="279" mass="30084">MSGAGKFGPVEVFRAGSFTDMTGGRHTISEATLREIASGYDRDTAPAPVVIGHPQTDTPAFGWVEALYVERGVLKATLEQTAAEFADAVQAGRFKKVSISLFVPNAAANPKPGSFYLKHVGFLGAAAPAVPGLMPVKFADTGGDSLPFYQDAFAAPASAADTELARLRRQVREREVEELIAEGRVLPVFKDELVAFAASLDDTETVSFSEGATATRKDWFLSYLKRQPKVVSFGALDLGQVPFDGGRHRQDQTIPDGYSADRTHDELLHAARQIVREKG</sequence>
<dbReference type="EMBL" id="SLVM01000005">
    <property type="protein sequence ID" value="TCM86037.1"/>
    <property type="molecule type" value="Genomic_DNA"/>
</dbReference>
<evidence type="ECO:0000313" key="1">
    <source>
        <dbReference type="EMBL" id="TCM86037.1"/>
    </source>
</evidence>